<dbReference type="InterPro" id="IPR012657">
    <property type="entry name" value="23S_rRNA-intervening_sequence"/>
</dbReference>
<proteinExistence type="predicted"/>
<dbReference type="PANTHER" id="PTHR38471:SF2">
    <property type="entry name" value="FOUR HELIX BUNDLE PROTEIN"/>
    <property type="match status" value="1"/>
</dbReference>
<evidence type="ECO:0000313" key="1">
    <source>
        <dbReference type="EMBL" id="SHG69681.1"/>
    </source>
</evidence>
<dbReference type="Pfam" id="PF05635">
    <property type="entry name" value="23S_rRNA_IVP"/>
    <property type="match status" value="1"/>
</dbReference>
<reference evidence="1 2" key="1">
    <citation type="submission" date="2016-11" db="EMBL/GenBank/DDBJ databases">
        <authorList>
            <person name="Jaros S."/>
            <person name="Januszkiewicz K."/>
            <person name="Wedrychowicz H."/>
        </authorList>
    </citation>
    <scope>NUCLEOTIDE SEQUENCE [LARGE SCALE GENOMIC DNA]</scope>
    <source>
        <strain evidence="1 2">DSM 24574</strain>
    </source>
</reference>
<keyword evidence="2" id="KW-1185">Reference proteome</keyword>
<dbReference type="NCBIfam" id="TIGR02436">
    <property type="entry name" value="four helix bundle protein"/>
    <property type="match status" value="1"/>
</dbReference>
<dbReference type="STRING" id="947013.SAMN04488109_1448"/>
<dbReference type="PANTHER" id="PTHR38471">
    <property type="entry name" value="FOUR HELIX BUNDLE PROTEIN"/>
    <property type="match status" value="1"/>
</dbReference>
<dbReference type="Gene3D" id="1.20.1440.60">
    <property type="entry name" value="23S rRNA-intervening sequence"/>
    <property type="match status" value="1"/>
</dbReference>
<evidence type="ECO:0000313" key="2">
    <source>
        <dbReference type="Proteomes" id="UP000184212"/>
    </source>
</evidence>
<accession>A0A1M5LXF4</accession>
<dbReference type="AlphaFoldDB" id="A0A1M5LXF4"/>
<dbReference type="InterPro" id="IPR036583">
    <property type="entry name" value="23S_rRNA_IVS_sf"/>
</dbReference>
<sequence length="129" mass="14697">MEALRSFKDLLVWQKAHAFVLAVYRLTQNFSKEEQYGLTLQFRRAGVSVAANIAEGFTRRSSREKIRMLNIAHGSREECKYYIILSKDLSYGSNPSLEPLAKEVSKMLNACIKSLDPTPTNQHPPTTNY</sequence>
<name>A0A1M5LXF4_9BACT</name>
<dbReference type="Proteomes" id="UP000184212">
    <property type="component" value="Unassembled WGS sequence"/>
</dbReference>
<dbReference type="RefSeq" id="WP_073132311.1">
    <property type="nucleotide sequence ID" value="NZ_FQWQ01000001.1"/>
</dbReference>
<dbReference type="CDD" id="cd16377">
    <property type="entry name" value="23S_rRNA_IVP_like"/>
    <property type="match status" value="1"/>
</dbReference>
<dbReference type="OrthoDB" id="9811959at2"/>
<dbReference type="EMBL" id="FQWQ01000001">
    <property type="protein sequence ID" value="SHG69681.1"/>
    <property type="molecule type" value="Genomic_DNA"/>
</dbReference>
<gene>
    <name evidence="1" type="ORF">SAMN04488109_1448</name>
</gene>
<organism evidence="1 2">
    <name type="scientific">Chryseolinea serpens</name>
    <dbReference type="NCBI Taxonomy" id="947013"/>
    <lineage>
        <taxon>Bacteria</taxon>
        <taxon>Pseudomonadati</taxon>
        <taxon>Bacteroidota</taxon>
        <taxon>Cytophagia</taxon>
        <taxon>Cytophagales</taxon>
        <taxon>Fulvivirgaceae</taxon>
        <taxon>Chryseolinea</taxon>
    </lineage>
</organism>
<dbReference type="SUPFAM" id="SSF158446">
    <property type="entry name" value="IVS-encoded protein-like"/>
    <property type="match status" value="1"/>
</dbReference>
<protein>
    <submittedName>
        <fullName evidence="1">Four helix bundle protein</fullName>
    </submittedName>
</protein>